<accession>A0A1F4V4L6</accession>
<dbReference type="InterPro" id="IPR002421">
    <property type="entry name" value="5-3_exonuclease"/>
</dbReference>
<dbReference type="CDD" id="cd09898">
    <property type="entry name" value="H3TH_53EXO"/>
    <property type="match status" value="1"/>
</dbReference>
<proteinExistence type="predicted"/>
<dbReference type="Pfam" id="PF02739">
    <property type="entry name" value="5_3_exonuc_N"/>
    <property type="match status" value="1"/>
</dbReference>
<dbReference type="InterPro" id="IPR036279">
    <property type="entry name" value="5-3_exonuclease_C_sf"/>
</dbReference>
<keyword evidence="1" id="KW-0540">Nuclease</keyword>
<dbReference type="GO" id="GO:0033567">
    <property type="term" value="P:DNA replication, Okazaki fragment processing"/>
    <property type="evidence" value="ECO:0007669"/>
    <property type="project" value="InterPro"/>
</dbReference>
<keyword evidence="2" id="KW-0378">Hydrolase</keyword>
<dbReference type="SUPFAM" id="SSF47807">
    <property type="entry name" value="5' to 3' exonuclease, C-terminal subdomain"/>
    <property type="match status" value="1"/>
</dbReference>
<dbReference type="InterPro" id="IPR008918">
    <property type="entry name" value="HhH2"/>
</dbReference>
<dbReference type="STRING" id="1802624.A2982_01465"/>
<sequence length="318" mass="36533">MSENRLLLMDTFFFLHRSFHAYPIDLKNSAGERTNILFGFAQSLLDSIMELSPTHIACGWESEDQPSFRKVLFPQYQITRVSLPDEEEEIFGDQLPKVIELIEAFNVPRLMVNGFEGDDVLGTAAALASKESEVVISSADQDLLQLVGRNILVYRPARPPYIKKQLFDEEEFVKKYGFNPVQMIDYKALRGDPSDNIPGVKGIGDKTAKSLIEKFGSLENIYSHVDEVGSSSVREKLEKDRENAFLSKQLATIITNIPMEFNLDACQVHDFEVEKVRELFKRFEFKSLMKRLDHLELIGRPRREEMKKSKENKQQSLF</sequence>
<organism evidence="5 6">
    <name type="scientific">candidate division WWE3 bacterium RIFCSPLOWO2_01_FULL_39_13</name>
    <dbReference type="NCBI Taxonomy" id="1802624"/>
    <lineage>
        <taxon>Bacteria</taxon>
        <taxon>Katanobacteria</taxon>
    </lineage>
</organism>
<keyword evidence="3" id="KW-0238">DNA-binding</keyword>
<dbReference type="CDD" id="cd09859">
    <property type="entry name" value="PIN_53EXO"/>
    <property type="match status" value="1"/>
</dbReference>
<dbReference type="PANTHER" id="PTHR42646">
    <property type="entry name" value="FLAP ENDONUCLEASE XNI"/>
    <property type="match status" value="1"/>
</dbReference>
<comment type="caution">
    <text evidence="5">The sequence shown here is derived from an EMBL/GenBank/DDBJ whole genome shotgun (WGS) entry which is preliminary data.</text>
</comment>
<evidence type="ECO:0000256" key="1">
    <source>
        <dbReference type="ARBA" id="ARBA00022722"/>
    </source>
</evidence>
<dbReference type="InterPro" id="IPR038969">
    <property type="entry name" value="FEN"/>
</dbReference>
<evidence type="ECO:0000259" key="4">
    <source>
        <dbReference type="SMART" id="SM00475"/>
    </source>
</evidence>
<dbReference type="SUPFAM" id="SSF88723">
    <property type="entry name" value="PIN domain-like"/>
    <property type="match status" value="1"/>
</dbReference>
<evidence type="ECO:0000256" key="3">
    <source>
        <dbReference type="ARBA" id="ARBA00023125"/>
    </source>
</evidence>
<dbReference type="EMBL" id="MEVH01000005">
    <property type="protein sequence ID" value="OGC52138.1"/>
    <property type="molecule type" value="Genomic_DNA"/>
</dbReference>
<name>A0A1F4V4L6_UNCKA</name>
<dbReference type="AlphaFoldDB" id="A0A1F4V4L6"/>
<dbReference type="Gene3D" id="3.40.50.1010">
    <property type="entry name" value="5'-nuclease"/>
    <property type="match status" value="1"/>
</dbReference>
<dbReference type="GO" id="GO:0017108">
    <property type="term" value="F:5'-flap endonuclease activity"/>
    <property type="evidence" value="ECO:0007669"/>
    <property type="project" value="InterPro"/>
</dbReference>
<feature type="domain" description="5'-3' exonuclease" evidence="4">
    <location>
        <begin position="4"/>
        <end position="269"/>
    </location>
</feature>
<dbReference type="PANTHER" id="PTHR42646:SF2">
    <property type="entry name" value="5'-3' EXONUCLEASE FAMILY PROTEIN"/>
    <property type="match status" value="1"/>
</dbReference>
<gene>
    <name evidence="5" type="ORF">A2982_01465</name>
</gene>
<dbReference type="InterPro" id="IPR020045">
    <property type="entry name" value="DNA_polI_H3TH"/>
</dbReference>
<evidence type="ECO:0000313" key="5">
    <source>
        <dbReference type="EMBL" id="OGC52138.1"/>
    </source>
</evidence>
<dbReference type="InterPro" id="IPR020046">
    <property type="entry name" value="5-3_exonucl_a-hlix_arch_N"/>
</dbReference>
<reference evidence="5 6" key="1">
    <citation type="journal article" date="2016" name="Nat. Commun.">
        <title>Thousands of microbial genomes shed light on interconnected biogeochemical processes in an aquifer system.</title>
        <authorList>
            <person name="Anantharaman K."/>
            <person name="Brown C.T."/>
            <person name="Hug L.A."/>
            <person name="Sharon I."/>
            <person name="Castelle C.J."/>
            <person name="Probst A.J."/>
            <person name="Thomas B.C."/>
            <person name="Singh A."/>
            <person name="Wilkins M.J."/>
            <person name="Karaoz U."/>
            <person name="Brodie E.L."/>
            <person name="Williams K.H."/>
            <person name="Hubbard S.S."/>
            <person name="Banfield J.F."/>
        </authorList>
    </citation>
    <scope>NUCLEOTIDE SEQUENCE [LARGE SCALE GENOMIC DNA]</scope>
</reference>
<dbReference type="Pfam" id="PF01367">
    <property type="entry name" value="5_3_exonuc"/>
    <property type="match status" value="1"/>
</dbReference>
<protein>
    <recommendedName>
        <fullName evidence="4">5'-3' exonuclease domain-containing protein</fullName>
    </recommendedName>
</protein>
<dbReference type="SMART" id="SM00279">
    <property type="entry name" value="HhH2"/>
    <property type="match status" value="1"/>
</dbReference>
<dbReference type="SMART" id="SM00475">
    <property type="entry name" value="53EXOc"/>
    <property type="match status" value="1"/>
</dbReference>
<dbReference type="GO" id="GO:0008409">
    <property type="term" value="F:5'-3' exonuclease activity"/>
    <property type="evidence" value="ECO:0007669"/>
    <property type="project" value="InterPro"/>
</dbReference>
<dbReference type="FunFam" id="1.10.150.20:FF:000003">
    <property type="entry name" value="DNA polymerase I"/>
    <property type="match status" value="1"/>
</dbReference>
<dbReference type="GO" id="GO:0003677">
    <property type="term" value="F:DNA binding"/>
    <property type="evidence" value="ECO:0007669"/>
    <property type="project" value="UniProtKB-KW"/>
</dbReference>
<dbReference type="InterPro" id="IPR029060">
    <property type="entry name" value="PIN-like_dom_sf"/>
</dbReference>
<evidence type="ECO:0000256" key="2">
    <source>
        <dbReference type="ARBA" id="ARBA00022801"/>
    </source>
</evidence>
<dbReference type="Gene3D" id="1.10.150.20">
    <property type="entry name" value="5' to 3' exonuclease, C-terminal subdomain"/>
    <property type="match status" value="1"/>
</dbReference>
<dbReference type="Proteomes" id="UP000178771">
    <property type="component" value="Unassembled WGS sequence"/>
</dbReference>
<evidence type="ECO:0000313" key="6">
    <source>
        <dbReference type="Proteomes" id="UP000178771"/>
    </source>
</evidence>